<proteinExistence type="predicted"/>
<feature type="region of interest" description="Disordered" evidence="1">
    <location>
        <begin position="1"/>
        <end position="23"/>
    </location>
</feature>
<sequence>MCKENPDACGPGLLRAGTSGEDRCKPHHTVPVSPQCPQEIGLPTLPPTVLQGAVVSGERFFQSPPGNIAVLRGLLPLRRSLEQLVRSSPASPPLQGTELAALVTPEVSLERLISLVVYLAAWGLFPNVSQWVLHTVEMGYRIQFGCPCLVSRGSFTLWESGFYSWYFIVPEKDGGLRSFLDLHYLNRSVMQFLRFAFRGEAYQYWVPPFVVWDSTTMQAPLSPARIESILTAVAREGRLLSVKQLQKLLGLMAAASKAIPFGLLYMRALQW</sequence>
<protein>
    <submittedName>
        <fullName evidence="2">4-alpha-glucanotransferase</fullName>
    </submittedName>
</protein>
<accession>A0ABQ8MMX5</accession>
<reference evidence="2 3" key="1">
    <citation type="submission" date="2022-01" db="EMBL/GenBank/DDBJ databases">
        <title>A high-quality chromosome-level genome assembly of rohu carp, Labeo rohita.</title>
        <authorList>
            <person name="Arick M.A. II"/>
            <person name="Hsu C.-Y."/>
            <person name="Magbanua Z."/>
            <person name="Pechanova O."/>
            <person name="Grover C."/>
            <person name="Miller E."/>
            <person name="Thrash A."/>
            <person name="Ezzel L."/>
            <person name="Alam S."/>
            <person name="Benzie J."/>
            <person name="Hamilton M."/>
            <person name="Karsi A."/>
            <person name="Lawrence M.L."/>
            <person name="Peterson D.G."/>
        </authorList>
    </citation>
    <scope>NUCLEOTIDE SEQUENCE [LARGE SCALE GENOMIC DNA]</scope>
    <source>
        <strain evidence="3">BAU-BD-2019</strain>
        <tissue evidence="2">Blood</tissue>
    </source>
</reference>
<keyword evidence="3" id="KW-1185">Reference proteome</keyword>
<organism evidence="2 3">
    <name type="scientific">Labeo rohita</name>
    <name type="common">Indian major carp</name>
    <name type="synonym">Cyprinus rohita</name>
    <dbReference type="NCBI Taxonomy" id="84645"/>
    <lineage>
        <taxon>Eukaryota</taxon>
        <taxon>Metazoa</taxon>
        <taxon>Chordata</taxon>
        <taxon>Craniata</taxon>
        <taxon>Vertebrata</taxon>
        <taxon>Euteleostomi</taxon>
        <taxon>Actinopterygii</taxon>
        <taxon>Neopterygii</taxon>
        <taxon>Teleostei</taxon>
        <taxon>Ostariophysi</taxon>
        <taxon>Cypriniformes</taxon>
        <taxon>Cyprinidae</taxon>
        <taxon>Labeoninae</taxon>
        <taxon>Labeonini</taxon>
        <taxon>Labeo</taxon>
    </lineage>
</organism>
<evidence type="ECO:0000313" key="2">
    <source>
        <dbReference type="EMBL" id="KAI2664194.1"/>
    </source>
</evidence>
<comment type="caution">
    <text evidence="2">The sequence shown here is derived from an EMBL/GenBank/DDBJ whole genome shotgun (WGS) entry which is preliminary data.</text>
</comment>
<evidence type="ECO:0000313" key="3">
    <source>
        <dbReference type="Proteomes" id="UP000830375"/>
    </source>
</evidence>
<evidence type="ECO:0000256" key="1">
    <source>
        <dbReference type="SAM" id="MobiDB-lite"/>
    </source>
</evidence>
<dbReference type="InterPro" id="IPR043502">
    <property type="entry name" value="DNA/RNA_pol_sf"/>
</dbReference>
<dbReference type="SUPFAM" id="SSF56672">
    <property type="entry name" value="DNA/RNA polymerases"/>
    <property type="match status" value="1"/>
</dbReference>
<dbReference type="EMBL" id="JACTAM010000005">
    <property type="protein sequence ID" value="KAI2664194.1"/>
    <property type="molecule type" value="Genomic_DNA"/>
</dbReference>
<dbReference type="Proteomes" id="UP000830375">
    <property type="component" value="Unassembled WGS sequence"/>
</dbReference>
<name>A0ABQ8MMX5_LABRO</name>
<gene>
    <name evidence="2" type="ORF">H4Q32_002335</name>
</gene>